<reference evidence="1 2" key="1">
    <citation type="submission" date="2018-05" db="EMBL/GenBank/DDBJ databases">
        <title>Genome sequences of two Antarctic strains of Pseudomonas prosekii: insights into adaptation to extreme conditions.</title>
        <authorList>
            <person name="Snopkova K."/>
            <person name="Dufkova K."/>
            <person name="Cejkova D."/>
            <person name="Sedlacek I."/>
            <person name="Smajs D."/>
        </authorList>
    </citation>
    <scope>NUCLEOTIDE SEQUENCE [LARGE SCALE GENOMIC DNA]</scope>
    <source>
        <strain evidence="1 2">P2673</strain>
    </source>
</reference>
<feature type="non-terminal residue" evidence="1">
    <location>
        <position position="1"/>
    </location>
</feature>
<organism evidence="1 2">
    <name type="scientific">Pseudomonas prosekii</name>
    <dbReference type="NCBI Taxonomy" id="1148509"/>
    <lineage>
        <taxon>Bacteria</taxon>
        <taxon>Pseudomonadati</taxon>
        <taxon>Pseudomonadota</taxon>
        <taxon>Gammaproteobacteria</taxon>
        <taxon>Pseudomonadales</taxon>
        <taxon>Pseudomonadaceae</taxon>
        <taxon>Pseudomonas</taxon>
    </lineage>
</organism>
<accession>A0A2U2D4B3</accession>
<sequence>HEGAGTATAPRGGLIADLVLPDMRNPCRSEPARDSSLPADHFLLTQRHPTVGASSLAIAALHPTNFSQIYPNPIVGASLLAIGSDAMCLDHFIASLHFY</sequence>
<proteinExistence type="predicted"/>
<evidence type="ECO:0000313" key="1">
    <source>
        <dbReference type="EMBL" id="PWE41974.1"/>
    </source>
</evidence>
<comment type="caution">
    <text evidence="1">The sequence shown here is derived from an EMBL/GenBank/DDBJ whole genome shotgun (WGS) entry which is preliminary data.</text>
</comment>
<protein>
    <submittedName>
        <fullName evidence="1">Uncharacterized protein</fullName>
    </submittedName>
</protein>
<gene>
    <name evidence="1" type="ORF">C9I49_19940</name>
</gene>
<dbReference type="EMBL" id="QFAW01000030">
    <property type="protein sequence ID" value="PWE41974.1"/>
    <property type="molecule type" value="Genomic_DNA"/>
</dbReference>
<dbReference type="AlphaFoldDB" id="A0A2U2D4B3"/>
<name>A0A2U2D4B3_9PSED</name>
<evidence type="ECO:0000313" key="2">
    <source>
        <dbReference type="Proteomes" id="UP000245056"/>
    </source>
</evidence>
<dbReference type="Proteomes" id="UP000245056">
    <property type="component" value="Unassembled WGS sequence"/>
</dbReference>